<proteinExistence type="predicted"/>
<dbReference type="InterPro" id="IPR050554">
    <property type="entry name" value="Met_Synthase/Corrinoid"/>
</dbReference>
<dbReference type="EMBL" id="VSSQ01118927">
    <property type="protein sequence ID" value="MPN52633.1"/>
    <property type="molecule type" value="Genomic_DNA"/>
</dbReference>
<evidence type="ECO:0000256" key="2">
    <source>
        <dbReference type="ARBA" id="ARBA00023285"/>
    </source>
</evidence>
<dbReference type="GO" id="GO:0046872">
    <property type="term" value="F:metal ion binding"/>
    <property type="evidence" value="ECO:0007669"/>
    <property type="project" value="UniProtKB-KW"/>
</dbReference>
<reference evidence="4" key="1">
    <citation type="submission" date="2019-08" db="EMBL/GenBank/DDBJ databases">
        <authorList>
            <person name="Kucharzyk K."/>
            <person name="Murdoch R.W."/>
            <person name="Higgins S."/>
            <person name="Loffler F."/>
        </authorList>
    </citation>
    <scope>NUCLEOTIDE SEQUENCE</scope>
</reference>
<dbReference type="PROSITE" id="PS51332">
    <property type="entry name" value="B12_BINDING"/>
    <property type="match status" value="1"/>
</dbReference>
<feature type="domain" description="B12-binding" evidence="3">
    <location>
        <begin position="1"/>
        <end position="117"/>
    </location>
</feature>
<dbReference type="PANTHER" id="PTHR45833:SF1">
    <property type="entry name" value="METHIONINE SYNTHASE"/>
    <property type="match status" value="1"/>
</dbReference>
<dbReference type="PANTHER" id="PTHR45833">
    <property type="entry name" value="METHIONINE SYNTHASE"/>
    <property type="match status" value="1"/>
</dbReference>
<keyword evidence="1" id="KW-0479">Metal-binding</keyword>
<dbReference type="GO" id="GO:0046653">
    <property type="term" value="P:tetrahydrofolate metabolic process"/>
    <property type="evidence" value="ECO:0007669"/>
    <property type="project" value="TreeGrafter"/>
</dbReference>
<dbReference type="Pfam" id="PF02310">
    <property type="entry name" value="B12-binding"/>
    <property type="match status" value="1"/>
</dbReference>
<sequence length="117" mass="12558">MATVSGDVHDIGKNILKVILENYGYEILDLGKDVETEKIVSTVKKENIQLVGLSALMTTTVKNMAETVSQIHEHCPETAVMVGGAVLNAEYAADIGADYYGKDAKAGVNIAQSIFEK</sequence>
<dbReference type="EC" id="2.1.1.13" evidence="4"/>
<evidence type="ECO:0000256" key="1">
    <source>
        <dbReference type="ARBA" id="ARBA00022723"/>
    </source>
</evidence>
<organism evidence="4">
    <name type="scientific">bioreactor metagenome</name>
    <dbReference type="NCBI Taxonomy" id="1076179"/>
    <lineage>
        <taxon>unclassified sequences</taxon>
        <taxon>metagenomes</taxon>
        <taxon>ecological metagenomes</taxon>
    </lineage>
</organism>
<comment type="caution">
    <text evidence="4">The sequence shown here is derived from an EMBL/GenBank/DDBJ whole genome shotgun (WGS) entry which is preliminary data.</text>
</comment>
<dbReference type="GO" id="GO:0005829">
    <property type="term" value="C:cytosol"/>
    <property type="evidence" value="ECO:0007669"/>
    <property type="project" value="TreeGrafter"/>
</dbReference>
<accession>A0A645IZK2</accession>
<name>A0A645IZK2_9ZZZZ</name>
<dbReference type="InterPro" id="IPR036724">
    <property type="entry name" value="Cobalamin-bd_sf"/>
</dbReference>
<dbReference type="GO" id="GO:0008705">
    <property type="term" value="F:methionine synthase activity"/>
    <property type="evidence" value="ECO:0007669"/>
    <property type="project" value="UniProtKB-EC"/>
</dbReference>
<evidence type="ECO:0000313" key="4">
    <source>
        <dbReference type="EMBL" id="MPN52633.1"/>
    </source>
</evidence>
<gene>
    <name evidence="4" type="primary">metH_62</name>
    <name evidence="4" type="ORF">SDC9_200295</name>
</gene>
<dbReference type="SUPFAM" id="SSF52242">
    <property type="entry name" value="Cobalamin (vitamin B12)-binding domain"/>
    <property type="match status" value="1"/>
</dbReference>
<dbReference type="GO" id="GO:0050667">
    <property type="term" value="P:homocysteine metabolic process"/>
    <property type="evidence" value="ECO:0007669"/>
    <property type="project" value="TreeGrafter"/>
</dbReference>
<protein>
    <submittedName>
        <fullName evidence="4">Methionine synthase</fullName>
        <ecNumber evidence="4">2.1.1.13</ecNumber>
    </submittedName>
</protein>
<dbReference type="GO" id="GO:0032259">
    <property type="term" value="P:methylation"/>
    <property type="evidence" value="ECO:0007669"/>
    <property type="project" value="UniProtKB-KW"/>
</dbReference>
<keyword evidence="4" id="KW-0808">Transferase</keyword>
<evidence type="ECO:0000259" key="3">
    <source>
        <dbReference type="PROSITE" id="PS51332"/>
    </source>
</evidence>
<dbReference type="AlphaFoldDB" id="A0A645IZK2"/>
<keyword evidence="2" id="KW-0170">Cobalt</keyword>
<dbReference type="Gene3D" id="3.40.50.280">
    <property type="entry name" value="Cobalamin-binding domain"/>
    <property type="match status" value="1"/>
</dbReference>
<dbReference type="GO" id="GO:0031419">
    <property type="term" value="F:cobalamin binding"/>
    <property type="evidence" value="ECO:0007669"/>
    <property type="project" value="InterPro"/>
</dbReference>
<dbReference type="InterPro" id="IPR006158">
    <property type="entry name" value="Cobalamin-bd"/>
</dbReference>
<keyword evidence="4" id="KW-0489">Methyltransferase</keyword>